<proteinExistence type="predicted"/>
<dbReference type="NCBIfam" id="TIGR03696">
    <property type="entry name" value="Rhs_assc_core"/>
    <property type="match status" value="1"/>
</dbReference>
<dbReference type="RefSeq" id="WP_166535518.1">
    <property type="nucleotide sequence ID" value="NZ_JAABLM010000001.1"/>
</dbReference>
<dbReference type="PANTHER" id="PTHR32305:SF15">
    <property type="entry name" value="PROTEIN RHSA-RELATED"/>
    <property type="match status" value="1"/>
</dbReference>
<sequence length="284" mass="32824">MAEQHSFTEDYSNPFKFNGKELDEETGMYYYGARYYDPKSSIWMSVDPLAEKYPSWNPYNYCMQNPVNLVDPDGRDVVPWHISKRKHATKGYHAYSFLQAMKEFTKTSYGGGFIKEFLKKDQSIYGVEAQKNGKFSDAILNVYDVKIKNLQEQTVFMGGIGAEGITRFSINNEGKLVVDLFIDSHTSYSEQVETITHELAVHAEKVDYITKVIEQYGVEKAKEYFRLGNITDKDHEALNKNDQSHEGVKQYNNVRRELSSNPEIKKAFDRAAKHRENENSKIKD</sequence>
<gene>
    <name evidence="2" type="ORF">GV828_00540</name>
</gene>
<dbReference type="PANTHER" id="PTHR32305">
    <property type="match status" value="1"/>
</dbReference>
<evidence type="ECO:0000256" key="1">
    <source>
        <dbReference type="SAM" id="MobiDB-lite"/>
    </source>
</evidence>
<protein>
    <recommendedName>
        <fullName evidence="4">RHS repeat-associated core domain-containing protein</fullName>
    </recommendedName>
</protein>
<dbReference type="Proteomes" id="UP000798602">
    <property type="component" value="Unassembled WGS sequence"/>
</dbReference>
<evidence type="ECO:0008006" key="4">
    <source>
        <dbReference type="Google" id="ProtNLM"/>
    </source>
</evidence>
<organism evidence="2 3">
    <name type="scientific">Flavobacterium ichthyis</name>
    <dbReference type="NCBI Taxonomy" id="2698827"/>
    <lineage>
        <taxon>Bacteria</taxon>
        <taxon>Pseudomonadati</taxon>
        <taxon>Bacteroidota</taxon>
        <taxon>Flavobacteriia</taxon>
        <taxon>Flavobacteriales</taxon>
        <taxon>Flavobacteriaceae</taxon>
        <taxon>Flavobacterium</taxon>
    </lineage>
</organism>
<evidence type="ECO:0000313" key="2">
    <source>
        <dbReference type="EMBL" id="NBL63680.1"/>
    </source>
</evidence>
<keyword evidence="3" id="KW-1185">Reference proteome</keyword>
<dbReference type="EMBL" id="JAABLM010000001">
    <property type="protein sequence ID" value="NBL63680.1"/>
    <property type="molecule type" value="Genomic_DNA"/>
</dbReference>
<comment type="caution">
    <text evidence="2">The sequence shown here is derived from an EMBL/GenBank/DDBJ whole genome shotgun (WGS) entry which is preliminary data.</text>
</comment>
<dbReference type="Gene3D" id="2.180.10.10">
    <property type="entry name" value="RHS repeat-associated core"/>
    <property type="match status" value="1"/>
</dbReference>
<dbReference type="InterPro" id="IPR022385">
    <property type="entry name" value="Rhs_assc_core"/>
</dbReference>
<dbReference type="InterPro" id="IPR050708">
    <property type="entry name" value="T6SS_VgrG/RHS"/>
</dbReference>
<accession>A0ABW9Z6D0</accession>
<feature type="region of interest" description="Disordered" evidence="1">
    <location>
        <begin position="236"/>
        <end position="284"/>
    </location>
</feature>
<name>A0ABW9Z6D0_9FLAO</name>
<evidence type="ECO:0000313" key="3">
    <source>
        <dbReference type="Proteomes" id="UP000798602"/>
    </source>
</evidence>
<reference evidence="3" key="1">
    <citation type="submission" date="2020-01" db="EMBL/GenBank/DDBJ databases">
        <title>Sphingomonas sp. strain CSW-10.</title>
        <authorList>
            <person name="Chen W.-M."/>
        </authorList>
    </citation>
    <scope>NUCLEOTIDE SEQUENCE [LARGE SCALE GENOMIC DNA]</scope>
    <source>
        <strain evidence="3">NST-5</strain>
    </source>
</reference>